<organism evidence="2 3">
    <name type="scientific">Paraclostridium sordellii</name>
    <name type="common">Clostridium sordellii</name>
    <dbReference type="NCBI Taxonomy" id="1505"/>
    <lineage>
        <taxon>Bacteria</taxon>
        <taxon>Bacillati</taxon>
        <taxon>Bacillota</taxon>
        <taxon>Clostridia</taxon>
        <taxon>Peptostreptococcales</taxon>
        <taxon>Peptostreptococcaceae</taxon>
        <taxon>Paraclostridium</taxon>
    </lineage>
</organism>
<feature type="compositionally biased region" description="Basic residues" evidence="1">
    <location>
        <begin position="1"/>
        <end position="20"/>
    </location>
</feature>
<gene>
    <name evidence="2" type="ORF">UMC4404_29791</name>
</gene>
<name>A0A9P1KYL3_PARSO</name>
<accession>A0A9P1KYL3</accession>
<protein>
    <submittedName>
        <fullName evidence="2">Uncharacterized protein</fullName>
    </submittedName>
</protein>
<evidence type="ECO:0000313" key="2">
    <source>
        <dbReference type="EMBL" id="CEN31793.1"/>
    </source>
</evidence>
<dbReference type="AlphaFoldDB" id="A0A9P1KYL3"/>
<comment type="caution">
    <text evidence="2">The sequence shown here is derived from an EMBL/GenBank/DDBJ whole genome shotgun (WGS) entry which is preliminary data.</text>
</comment>
<evidence type="ECO:0000313" key="3">
    <source>
        <dbReference type="Proteomes" id="UP000049685"/>
    </source>
</evidence>
<dbReference type="Proteomes" id="UP000049685">
    <property type="component" value="Unassembled WGS sequence"/>
</dbReference>
<proteinExistence type="predicted"/>
<evidence type="ECO:0000256" key="1">
    <source>
        <dbReference type="SAM" id="MobiDB-lite"/>
    </source>
</evidence>
<feature type="compositionally biased region" description="Polar residues" evidence="1">
    <location>
        <begin position="106"/>
        <end position="123"/>
    </location>
</feature>
<dbReference type="EMBL" id="CDNY01000029">
    <property type="protein sequence ID" value="CEN31793.1"/>
    <property type="molecule type" value="Genomic_DNA"/>
</dbReference>
<feature type="region of interest" description="Disordered" evidence="1">
    <location>
        <begin position="86"/>
        <end position="123"/>
    </location>
</feature>
<reference evidence="3" key="1">
    <citation type="submission" date="2015-01" db="EMBL/GenBank/DDBJ databases">
        <authorList>
            <person name="Aslett A.Martin."/>
            <person name="De Silva Nishadi"/>
        </authorList>
    </citation>
    <scope>NUCLEOTIDE SEQUENCE [LARGE SCALE GENOMIC DNA]</scope>
    <source>
        <strain evidence="3">UMC4404</strain>
    </source>
</reference>
<feature type="region of interest" description="Disordered" evidence="1">
    <location>
        <begin position="1"/>
        <end position="22"/>
    </location>
</feature>
<feature type="compositionally biased region" description="Basic and acidic residues" evidence="1">
    <location>
        <begin position="94"/>
        <end position="105"/>
    </location>
</feature>
<sequence>MPTKKSNKTKTKKRVNKNKQKKEIETLKEDYIPNEIMDKEDREAEIVLNDLVPEDEKDEFGINENTNKKPRKGGLKLNFNLFPKAKKSTKQVRRLKEDKVIKTEPVENTNQEVEQSSNSEGEL</sequence>
<dbReference type="RefSeq" id="WP_057559386.1">
    <property type="nucleotide sequence ID" value="NZ_CDNY01000029.1"/>
</dbReference>